<dbReference type="Pfam" id="PF03099">
    <property type="entry name" value="BPL_LplA_LipB"/>
    <property type="match status" value="1"/>
</dbReference>
<comment type="caution">
    <text evidence="2">The sequence shown here is derived from an EMBL/GenBank/DDBJ whole genome shotgun (WGS) entry which is preliminary data.</text>
</comment>
<dbReference type="PROSITE" id="PS51733">
    <property type="entry name" value="BPL_LPL_CATALYTIC"/>
    <property type="match status" value="1"/>
</dbReference>
<dbReference type="Proteomes" id="UP000823046">
    <property type="component" value="Unassembled WGS sequence"/>
</dbReference>
<protein>
    <recommendedName>
        <fullName evidence="1">BPL/LPL catalytic domain-containing protein</fullName>
    </recommendedName>
</protein>
<dbReference type="PANTHER" id="PTHR12835:SF5">
    <property type="entry name" value="BIOTIN--PROTEIN LIGASE"/>
    <property type="match status" value="1"/>
</dbReference>
<proteinExistence type="predicted"/>
<dbReference type="InterPro" id="IPR008988">
    <property type="entry name" value="Transcriptional_repressor_C"/>
</dbReference>
<dbReference type="PANTHER" id="PTHR12835">
    <property type="entry name" value="BIOTIN PROTEIN LIGASE"/>
    <property type="match status" value="1"/>
</dbReference>
<organism evidence="2 3">
    <name type="scientific">Cardiosporidium cionae</name>
    <dbReference type="NCBI Taxonomy" id="476202"/>
    <lineage>
        <taxon>Eukaryota</taxon>
        <taxon>Sar</taxon>
        <taxon>Alveolata</taxon>
        <taxon>Apicomplexa</taxon>
        <taxon>Aconoidasida</taxon>
        <taxon>Nephromycida</taxon>
        <taxon>Cardiosporidium</taxon>
    </lineage>
</organism>
<dbReference type="Pfam" id="PF02237">
    <property type="entry name" value="BPL_C"/>
    <property type="match status" value="1"/>
</dbReference>
<dbReference type="EMBL" id="JADAQX010000251">
    <property type="protein sequence ID" value="KAF8821018.1"/>
    <property type="molecule type" value="Genomic_DNA"/>
</dbReference>
<accession>A0ABQ7JAH9</accession>
<dbReference type="Gene3D" id="3.30.930.10">
    <property type="entry name" value="Bira Bifunctional Protein, Domain 2"/>
    <property type="match status" value="1"/>
</dbReference>
<dbReference type="InterPro" id="IPR045864">
    <property type="entry name" value="aa-tRNA-synth_II/BPL/LPL"/>
</dbReference>
<dbReference type="SUPFAM" id="SSF50037">
    <property type="entry name" value="C-terminal domain of transcriptional repressors"/>
    <property type="match status" value="1"/>
</dbReference>
<sequence>MFLSRKVFVYHASSWRNYPVQFCILGILYFSVVGLSLSPLSKRSSPTFSPLNHPALELDEISFENSIVERYDFVYPSKSLPLIRLNHFLDESFIPIRLHFSDFNEAYSPFLSSMNSGMGAGKNDKDPEPLSTTRHSHLPIQRIHFDEIDSTQKWVGRNVNNLSKHGFSTTTWLEVSSDYQFAGIGTRNTANGTSRPWIGTANNVYVTYVVPWPTDKVNMLFNIPQIASLAVLKTLRQFGITASLKWINDILVQDKKISGILCQSPGIIVDDRSPQSSDNFTIVLIGIGINVNQQAADFKLVSQPATSISIELSKQRKNEIFSRVLKLFQSDQSVTAQVVKDVLCQQLYDIVNSLIANGFSHFWEEINRELVWRGENVVVDTDNEKISGTLLGIDSNGAIILRTTSGERIFNSGHLRKEEQHWEI</sequence>
<feature type="domain" description="BPL/LPL catalytic" evidence="1">
    <location>
        <begin position="147"/>
        <end position="355"/>
    </location>
</feature>
<evidence type="ECO:0000259" key="1">
    <source>
        <dbReference type="PROSITE" id="PS51733"/>
    </source>
</evidence>
<name>A0ABQ7JAH9_9APIC</name>
<dbReference type="Gene3D" id="2.30.30.100">
    <property type="match status" value="1"/>
</dbReference>
<reference evidence="2 3" key="1">
    <citation type="journal article" date="2020" name="bioRxiv">
        <title>Metabolic contributions of an alphaproteobacterial endosymbiont in the apicomplexan Cardiosporidium cionae.</title>
        <authorList>
            <person name="Hunter E.S."/>
            <person name="Paight C.J."/>
            <person name="Lane C.E."/>
        </authorList>
    </citation>
    <scope>NUCLEOTIDE SEQUENCE [LARGE SCALE GENOMIC DNA]</scope>
    <source>
        <strain evidence="2">ESH_2018</strain>
    </source>
</reference>
<evidence type="ECO:0000313" key="2">
    <source>
        <dbReference type="EMBL" id="KAF8821018.1"/>
    </source>
</evidence>
<evidence type="ECO:0000313" key="3">
    <source>
        <dbReference type="Proteomes" id="UP000823046"/>
    </source>
</evidence>
<gene>
    <name evidence="2" type="ORF">IE077_000364</name>
</gene>
<dbReference type="SUPFAM" id="SSF55681">
    <property type="entry name" value="Class II aaRS and biotin synthetases"/>
    <property type="match status" value="1"/>
</dbReference>
<keyword evidence="3" id="KW-1185">Reference proteome</keyword>
<dbReference type="InterPro" id="IPR004143">
    <property type="entry name" value="BPL_LPL_catalytic"/>
</dbReference>
<dbReference type="InterPro" id="IPR003142">
    <property type="entry name" value="BPL_C"/>
</dbReference>